<comment type="caution">
    <text evidence="3">The sequence shown here is derived from an EMBL/GenBank/DDBJ whole genome shotgun (WGS) entry which is preliminary data.</text>
</comment>
<dbReference type="InterPro" id="IPR004509">
    <property type="entry name" value="Competence_ComEA_HhH"/>
</dbReference>
<gene>
    <name evidence="3" type="ORF">ACFS5P_09085</name>
</gene>
<accession>A0ABW5ZGC9</accession>
<feature type="domain" description="Helix-hairpin-helix DNA-binding motif class 1" evidence="2">
    <location>
        <begin position="173"/>
        <end position="192"/>
    </location>
</feature>
<reference evidence="4" key="1">
    <citation type="journal article" date="2019" name="Int. J. Syst. Evol. Microbiol.">
        <title>The Global Catalogue of Microorganisms (GCM) 10K type strain sequencing project: providing services to taxonomists for standard genome sequencing and annotation.</title>
        <authorList>
            <consortium name="The Broad Institute Genomics Platform"/>
            <consortium name="The Broad Institute Genome Sequencing Center for Infectious Disease"/>
            <person name="Wu L."/>
            <person name="Ma J."/>
        </authorList>
    </citation>
    <scope>NUCLEOTIDE SEQUENCE [LARGE SCALE GENOMIC DNA]</scope>
    <source>
        <strain evidence="4">KCTC 13528</strain>
    </source>
</reference>
<keyword evidence="1" id="KW-0472">Membrane</keyword>
<feature type="domain" description="Helix-hairpin-helix DNA-binding motif class 1" evidence="2">
    <location>
        <begin position="143"/>
        <end position="162"/>
    </location>
</feature>
<dbReference type="PANTHER" id="PTHR21180">
    <property type="entry name" value="ENDONUCLEASE/EXONUCLEASE/PHOSPHATASE FAMILY DOMAIN-CONTAINING PROTEIN 1"/>
    <property type="match status" value="1"/>
</dbReference>
<dbReference type="Proteomes" id="UP001597561">
    <property type="component" value="Unassembled WGS sequence"/>
</dbReference>
<dbReference type="RefSeq" id="WP_204727937.1">
    <property type="nucleotide sequence ID" value="NZ_JAFBDK010000001.1"/>
</dbReference>
<name>A0ABW5ZGC9_9BACL</name>
<dbReference type="Gene3D" id="3.10.560.10">
    <property type="entry name" value="Outer membrane lipoprotein wza domain like"/>
    <property type="match status" value="1"/>
</dbReference>
<evidence type="ECO:0000313" key="3">
    <source>
        <dbReference type="EMBL" id="MFD2912030.1"/>
    </source>
</evidence>
<dbReference type="InterPro" id="IPR003583">
    <property type="entry name" value="Hlx-hairpin-Hlx_DNA-bd_motif"/>
</dbReference>
<evidence type="ECO:0000256" key="1">
    <source>
        <dbReference type="SAM" id="Phobius"/>
    </source>
</evidence>
<feature type="transmembrane region" description="Helical" evidence="1">
    <location>
        <begin position="12"/>
        <end position="29"/>
    </location>
</feature>
<dbReference type="EMBL" id="JBHUPG010000016">
    <property type="protein sequence ID" value="MFD2912030.1"/>
    <property type="molecule type" value="Genomic_DNA"/>
</dbReference>
<sequence length="196" mass="21726">MLLWLKNHQKYIFILIPLIFISIFLFFQSSQNTTPISSPLNESPSELKEEAVQGSAAEADIIFVDIKGAIKRSGVYEMNNGDRVIDLVEQAGGELPAADMTAVNMAQKLFDEMVIIIPEKISEEAVNQAVQSDKININVATSTELETIPGIGPSKAAAIIQYREENGYFKSIEDMMNISGIGEKTFEQLKEFISTF</sequence>
<dbReference type="Pfam" id="PF12836">
    <property type="entry name" value="HHH_3"/>
    <property type="match status" value="1"/>
</dbReference>
<evidence type="ECO:0000313" key="4">
    <source>
        <dbReference type="Proteomes" id="UP001597561"/>
    </source>
</evidence>
<dbReference type="SMART" id="SM00278">
    <property type="entry name" value="HhH1"/>
    <property type="match status" value="2"/>
</dbReference>
<dbReference type="Pfam" id="PF10531">
    <property type="entry name" value="SLBB"/>
    <property type="match status" value="1"/>
</dbReference>
<keyword evidence="1" id="KW-0812">Transmembrane</keyword>
<keyword evidence="4" id="KW-1185">Reference proteome</keyword>
<dbReference type="InterPro" id="IPR019554">
    <property type="entry name" value="Soluble_ligand-bd"/>
</dbReference>
<organism evidence="3 4">
    <name type="scientific">Jeotgalibacillus terrae</name>
    <dbReference type="NCBI Taxonomy" id="587735"/>
    <lineage>
        <taxon>Bacteria</taxon>
        <taxon>Bacillati</taxon>
        <taxon>Bacillota</taxon>
        <taxon>Bacilli</taxon>
        <taxon>Bacillales</taxon>
        <taxon>Caryophanaceae</taxon>
        <taxon>Jeotgalibacillus</taxon>
    </lineage>
</organism>
<keyword evidence="1" id="KW-1133">Transmembrane helix</keyword>
<proteinExistence type="predicted"/>
<dbReference type="SUPFAM" id="SSF47781">
    <property type="entry name" value="RuvA domain 2-like"/>
    <property type="match status" value="1"/>
</dbReference>
<dbReference type="InterPro" id="IPR010994">
    <property type="entry name" value="RuvA_2-like"/>
</dbReference>
<dbReference type="Gene3D" id="1.10.150.310">
    <property type="entry name" value="Tex RuvX-like domain-like"/>
    <property type="match status" value="1"/>
</dbReference>
<protein>
    <submittedName>
        <fullName evidence="3">Helix-hairpin-helix domain-containing protein</fullName>
    </submittedName>
</protein>
<dbReference type="PANTHER" id="PTHR21180:SF32">
    <property type="entry name" value="ENDONUCLEASE_EXONUCLEASE_PHOSPHATASE FAMILY DOMAIN-CONTAINING PROTEIN 1"/>
    <property type="match status" value="1"/>
</dbReference>
<dbReference type="InterPro" id="IPR051675">
    <property type="entry name" value="Endo/Exo/Phosphatase_dom_1"/>
</dbReference>
<dbReference type="NCBIfam" id="TIGR00426">
    <property type="entry name" value="competence protein ComEA helix-hairpin-helix repeat region"/>
    <property type="match status" value="1"/>
</dbReference>
<evidence type="ECO:0000259" key="2">
    <source>
        <dbReference type="SMART" id="SM00278"/>
    </source>
</evidence>